<evidence type="ECO:0000256" key="1">
    <source>
        <dbReference type="ARBA" id="ARBA00022485"/>
    </source>
</evidence>
<dbReference type="AlphaFoldDB" id="A0A174ELU8"/>
<evidence type="ECO:0000256" key="7">
    <source>
        <dbReference type="ARBA" id="ARBA00023239"/>
    </source>
</evidence>
<protein>
    <recommendedName>
        <fullName evidence="8">7-carboxy-7-deazaguanine synthase</fullName>
        <shortName evidence="8">CDG synthase</shortName>
        <ecNumber evidence="8">4.3.99.3</ecNumber>
    </recommendedName>
    <alternativeName>
        <fullName evidence="8">Queuosine biosynthesis protein QueE</fullName>
    </alternativeName>
</protein>
<dbReference type="SFLD" id="SFLDS00029">
    <property type="entry name" value="Radical_SAM"/>
    <property type="match status" value="1"/>
</dbReference>
<keyword evidence="6 8" id="KW-0411">Iron-sulfur</keyword>
<feature type="binding site" evidence="8">
    <location>
        <position position="39"/>
    </location>
    <ligand>
        <name>[4Fe-4S] cluster</name>
        <dbReference type="ChEBI" id="CHEBI:49883"/>
        <note>4Fe-4S-S-AdoMet</note>
    </ligand>
</feature>
<dbReference type="GO" id="GO:1904047">
    <property type="term" value="F:S-adenosyl-L-methionine binding"/>
    <property type="evidence" value="ECO:0007669"/>
    <property type="project" value="UniProtKB-UniRule"/>
</dbReference>
<dbReference type="EMBL" id="CYZV01000023">
    <property type="protein sequence ID" value="CUO38581.1"/>
    <property type="molecule type" value="Genomic_DNA"/>
</dbReference>
<evidence type="ECO:0000256" key="6">
    <source>
        <dbReference type="ARBA" id="ARBA00023014"/>
    </source>
</evidence>
<dbReference type="GO" id="GO:0016840">
    <property type="term" value="F:carbon-nitrogen lyase activity"/>
    <property type="evidence" value="ECO:0007669"/>
    <property type="project" value="UniProtKB-UniRule"/>
</dbReference>
<evidence type="ECO:0000313" key="11">
    <source>
        <dbReference type="Proteomes" id="UP000095558"/>
    </source>
</evidence>
<evidence type="ECO:0000256" key="2">
    <source>
        <dbReference type="ARBA" id="ARBA00022691"/>
    </source>
</evidence>
<dbReference type="Pfam" id="PF04055">
    <property type="entry name" value="Radical_SAM"/>
    <property type="match status" value="1"/>
</dbReference>
<feature type="binding site" evidence="8">
    <location>
        <position position="28"/>
    </location>
    <ligand>
        <name>substrate</name>
    </ligand>
</feature>
<comment type="cofactor">
    <cofactor evidence="8">
        <name>Mg(2+)</name>
        <dbReference type="ChEBI" id="CHEBI:18420"/>
    </cofactor>
</comment>
<keyword evidence="3 8" id="KW-0479">Metal-binding</keyword>
<dbReference type="NCBIfam" id="TIGR03963">
    <property type="entry name" value="rSAM_QueE_Clost"/>
    <property type="match status" value="1"/>
</dbReference>
<dbReference type="SUPFAM" id="SSF102114">
    <property type="entry name" value="Radical SAM enzymes"/>
    <property type="match status" value="1"/>
</dbReference>
<organism evidence="10 11">
    <name type="scientific">Clostridium disporicum</name>
    <dbReference type="NCBI Taxonomy" id="84024"/>
    <lineage>
        <taxon>Bacteria</taxon>
        <taxon>Bacillati</taxon>
        <taxon>Bacillota</taxon>
        <taxon>Clostridia</taxon>
        <taxon>Eubacteriales</taxon>
        <taxon>Clostridiaceae</taxon>
        <taxon>Clostridium</taxon>
    </lineage>
</organism>
<dbReference type="PROSITE" id="PS51918">
    <property type="entry name" value="RADICAL_SAM"/>
    <property type="match status" value="1"/>
</dbReference>
<dbReference type="PANTHER" id="PTHR42836:SF1">
    <property type="entry name" value="7-CARBOXY-7-DEAZAGUANINE SYNTHASE"/>
    <property type="match status" value="1"/>
</dbReference>
<keyword evidence="8" id="KW-0671">Queuosine biosynthesis</keyword>
<feature type="domain" description="Radical SAM core" evidence="9">
    <location>
        <begin position="19"/>
        <end position="222"/>
    </location>
</feature>
<accession>A0A174ELU8</accession>
<sequence length="222" mass="25499">MVKYKVVEKFVSINGEGKKAGQLAVFIRFQGCNLRCSYCDTMWANEKDVEYEYMSCEDIYNYVKENNVTNITLTGGEPLLQKGISSLIKMLMEDGNYQVEIETNGSISIEEFMKLDKPPAFTIDYKLPASGMEEAMDKSNFELLQKKDTVKFVISDMNDLIVTKNIIKKYNLIEKCSVYLSPVFNKIDSKEIVNFMIDNNLNKVNVQIQMHKIIWDSNSRGV</sequence>
<dbReference type="Proteomes" id="UP000095558">
    <property type="component" value="Unassembled WGS sequence"/>
</dbReference>
<keyword evidence="4 8" id="KW-0460">Magnesium</keyword>
<feature type="binding site" evidence="8">
    <location>
        <position position="74"/>
    </location>
    <ligand>
        <name>substrate</name>
    </ligand>
</feature>
<evidence type="ECO:0000256" key="8">
    <source>
        <dbReference type="HAMAP-Rule" id="MF_00917"/>
    </source>
</evidence>
<evidence type="ECO:0000259" key="9">
    <source>
        <dbReference type="PROSITE" id="PS51918"/>
    </source>
</evidence>
<feature type="binding site" evidence="8">
    <location>
        <position position="76"/>
    </location>
    <ligand>
        <name>S-adenosyl-L-methionine</name>
        <dbReference type="ChEBI" id="CHEBI:59789"/>
    </ligand>
</feature>
<evidence type="ECO:0000313" key="10">
    <source>
        <dbReference type="EMBL" id="CUO38581.1"/>
    </source>
</evidence>
<feature type="binding site" evidence="8">
    <location>
        <position position="41"/>
    </location>
    <ligand>
        <name>Mg(2+)</name>
        <dbReference type="ChEBI" id="CHEBI:18420"/>
    </ligand>
</feature>
<dbReference type="RefSeq" id="WP_055276865.1">
    <property type="nucleotide sequence ID" value="NZ_CYZV01000023.1"/>
</dbReference>
<dbReference type="PIRSF" id="PIRSF000370">
    <property type="entry name" value="QueE"/>
    <property type="match status" value="1"/>
</dbReference>
<comment type="pathway">
    <text evidence="8">Purine metabolism; 7-cyano-7-deazaguanine biosynthesis.</text>
</comment>
<dbReference type="CDD" id="cd01335">
    <property type="entry name" value="Radical_SAM"/>
    <property type="match status" value="1"/>
</dbReference>
<comment type="function">
    <text evidence="8">Catalyzes the complex heterocyclic radical-mediated conversion of 6-carboxy-5,6,7,8-tetrahydropterin (CPH4) to 7-carboxy-7-deazaguanine (CDG), a step common to the biosynthetic pathways of all 7-deazapurine-containing compounds.</text>
</comment>
<feature type="binding site" evidence="8">
    <location>
        <position position="32"/>
    </location>
    <ligand>
        <name>[4Fe-4S] cluster</name>
        <dbReference type="ChEBI" id="CHEBI:49883"/>
        <note>4Fe-4S-S-AdoMet</note>
    </ligand>
</feature>
<proteinExistence type="inferred from homology"/>
<keyword evidence="5 8" id="KW-0408">Iron</keyword>
<feature type="binding site" evidence="8">
    <location>
        <begin position="38"/>
        <end position="40"/>
    </location>
    <ligand>
        <name>S-adenosyl-L-methionine</name>
        <dbReference type="ChEBI" id="CHEBI:59789"/>
    </ligand>
</feature>
<comment type="subunit">
    <text evidence="8">Homodimer.</text>
</comment>
<dbReference type="OrthoDB" id="9792276at2"/>
<dbReference type="UniPathway" id="UPA00391"/>
<evidence type="ECO:0000256" key="3">
    <source>
        <dbReference type="ARBA" id="ARBA00022723"/>
    </source>
</evidence>
<keyword evidence="2 8" id="KW-0949">S-adenosyl-L-methionine</keyword>
<reference evidence="10 11" key="1">
    <citation type="submission" date="2015-09" db="EMBL/GenBank/DDBJ databases">
        <authorList>
            <consortium name="Pathogen Informatics"/>
        </authorList>
    </citation>
    <scope>NUCLEOTIDE SEQUENCE [LARGE SCALE GENOMIC DNA]</scope>
    <source>
        <strain evidence="10 11">2789STDY5834855</strain>
    </source>
</reference>
<dbReference type="Gene3D" id="3.20.20.70">
    <property type="entry name" value="Aldolase class I"/>
    <property type="match status" value="1"/>
</dbReference>
<evidence type="ECO:0000256" key="5">
    <source>
        <dbReference type="ARBA" id="ARBA00023004"/>
    </source>
</evidence>
<dbReference type="InterPro" id="IPR023868">
    <property type="entry name" value="7-CO-7-deazaGua_synth_put_Clo"/>
</dbReference>
<dbReference type="HAMAP" id="MF_00917">
    <property type="entry name" value="QueE"/>
    <property type="match status" value="1"/>
</dbReference>
<dbReference type="InterPro" id="IPR058240">
    <property type="entry name" value="rSAM_sf"/>
</dbReference>
<dbReference type="InterPro" id="IPR007197">
    <property type="entry name" value="rSAM"/>
</dbReference>
<dbReference type="GO" id="GO:0051539">
    <property type="term" value="F:4 iron, 4 sulfur cluster binding"/>
    <property type="evidence" value="ECO:0007669"/>
    <property type="project" value="UniProtKB-UniRule"/>
</dbReference>
<dbReference type="GO" id="GO:0008616">
    <property type="term" value="P:tRNA queuosine(34) biosynthetic process"/>
    <property type="evidence" value="ECO:0007669"/>
    <property type="project" value="UniProtKB-UniRule"/>
</dbReference>
<comment type="cofactor">
    <cofactor evidence="8">
        <name>[4Fe-4S] cluster</name>
        <dbReference type="ChEBI" id="CHEBI:49883"/>
    </cofactor>
    <text evidence="8">Binds 1 [4Fe-4S] cluster. The cluster is coordinated with 3 cysteines and an exchangeable S-adenosyl-L-methionine.</text>
</comment>
<feature type="binding site" evidence="8">
    <location>
        <begin position="13"/>
        <end position="15"/>
    </location>
    <ligand>
        <name>substrate</name>
    </ligand>
</feature>
<evidence type="ECO:0000256" key="4">
    <source>
        <dbReference type="ARBA" id="ARBA00022842"/>
    </source>
</evidence>
<dbReference type="GO" id="GO:0000287">
    <property type="term" value="F:magnesium ion binding"/>
    <property type="evidence" value="ECO:0007669"/>
    <property type="project" value="UniProtKB-UniRule"/>
</dbReference>
<comment type="similarity">
    <text evidence="8">Belongs to the radical SAM superfamily. 7-carboxy-7-deazaguanine synthase family.</text>
</comment>
<comment type="catalytic activity">
    <reaction evidence="8">
        <text>6-carboxy-5,6,7,8-tetrahydropterin + H(+) = 7-carboxy-7-carbaguanine + NH4(+)</text>
        <dbReference type="Rhea" id="RHEA:27974"/>
        <dbReference type="ChEBI" id="CHEBI:15378"/>
        <dbReference type="ChEBI" id="CHEBI:28938"/>
        <dbReference type="ChEBI" id="CHEBI:61032"/>
        <dbReference type="ChEBI" id="CHEBI:61036"/>
        <dbReference type="EC" id="4.3.99.3"/>
    </reaction>
</comment>
<dbReference type="PANTHER" id="PTHR42836">
    <property type="entry name" value="7-CARBOXY-7-DEAZAGUANINE SYNTHASE"/>
    <property type="match status" value="1"/>
</dbReference>
<keyword evidence="1 8" id="KW-0004">4Fe-4S</keyword>
<comment type="cofactor">
    <cofactor evidence="8">
        <name>S-adenosyl-L-methionine</name>
        <dbReference type="ChEBI" id="CHEBI:59789"/>
    </cofactor>
    <text evidence="8">Binds 1 S-adenosyl-L-methionine per subunit.</text>
</comment>
<name>A0A174ELU8_9CLOT</name>
<comment type="caution">
    <text evidence="8">Lacks conserved residue(s) required for the propagation of feature annotation.</text>
</comment>
<feature type="binding site" evidence="8">
    <location>
        <position position="36"/>
    </location>
    <ligand>
        <name>[4Fe-4S] cluster</name>
        <dbReference type="ChEBI" id="CHEBI:49883"/>
        <note>4Fe-4S-S-AdoMet</note>
    </ligand>
</feature>
<dbReference type="InterPro" id="IPR024924">
    <property type="entry name" value="7-CO-7-deazaguanine_synth-like"/>
</dbReference>
<dbReference type="InterPro" id="IPR013785">
    <property type="entry name" value="Aldolase_TIM"/>
</dbReference>
<dbReference type="EC" id="4.3.99.3" evidence="8"/>
<keyword evidence="7 8" id="KW-0456">Lyase</keyword>
<gene>
    <name evidence="8 10" type="primary">queE</name>
    <name evidence="10" type="ORF">ERS852470_02185</name>
</gene>